<dbReference type="PANTHER" id="PTHR12606">
    <property type="entry name" value="SENTRIN/SUMO-SPECIFIC PROTEASE"/>
    <property type="match status" value="1"/>
</dbReference>
<organism evidence="5 6">
    <name type="scientific">Phytophthora cactorum</name>
    <dbReference type="NCBI Taxonomy" id="29920"/>
    <lineage>
        <taxon>Eukaryota</taxon>
        <taxon>Sar</taxon>
        <taxon>Stramenopiles</taxon>
        <taxon>Oomycota</taxon>
        <taxon>Peronosporomycetes</taxon>
        <taxon>Peronosporales</taxon>
        <taxon>Peronosporaceae</taxon>
        <taxon>Phytophthora</taxon>
    </lineage>
</organism>
<gene>
    <name evidence="5" type="ORF">JG687_00014536</name>
</gene>
<dbReference type="GO" id="GO:0006508">
    <property type="term" value="P:proteolysis"/>
    <property type="evidence" value="ECO:0007669"/>
    <property type="project" value="UniProtKB-KW"/>
</dbReference>
<dbReference type="EMBL" id="JAENGZ010001185">
    <property type="protein sequence ID" value="KAG6949943.1"/>
    <property type="molecule type" value="Genomic_DNA"/>
</dbReference>
<comment type="caution">
    <text evidence="5">The sequence shown here is derived from an EMBL/GenBank/DDBJ whole genome shotgun (WGS) entry which is preliminary data.</text>
</comment>
<dbReference type="GO" id="GO:0005634">
    <property type="term" value="C:nucleus"/>
    <property type="evidence" value="ECO:0007669"/>
    <property type="project" value="TreeGrafter"/>
</dbReference>
<keyword evidence="2" id="KW-0378">Hydrolase</keyword>
<sequence>QCRSWVNSVVAPIVKEKGDAGSVIEVFLTSWPLSVLPGFGFGITFADRTVPFRCGTWQNDGAIRAFPVYLKHTYDKDATVFLDPVSIMSFEGPCATQIRACLEEERVKYVFLSVNIDTNHWICLVIDLDAKKIYVYDSVKSRIISKVMAGLAKKLMRQVLKDKYMEQVIKTPTQKDCNSCGIFVCRYFGLCDSSEAPTDLTPTGIERLRCMGTSCLRRSQRGP</sequence>
<dbReference type="GO" id="GO:0016926">
    <property type="term" value="P:protein desumoylation"/>
    <property type="evidence" value="ECO:0007669"/>
    <property type="project" value="TreeGrafter"/>
</dbReference>
<dbReference type="OrthoDB" id="120163at2759"/>
<dbReference type="AlphaFoldDB" id="A0A8T1U0K3"/>
<evidence type="ECO:0000313" key="6">
    <source>
        <dbReference type="Proteomes" id="UP000688947"/>
    </source>
</evidence>
<feature type="domain" description="Ubiquitin-like protease family profile" evidence="4">
    <location>
        <begin position="41"/>
        <end position="191"/>
    </location>
</feature>
<evidence type="ECO:0000259" key="4">
    <source>
        <dbReference type="PROSITE" id="PS50600"/>
    </source>
</evidence>
<dbReference type="GO" id="GO:0016929">
    <property type="term" value="F:deSUMOylase activity"/>
    <property type="evidence" value="ECO:0007669"/>
    <property type="project" value="TreeGrafter"/>
</dbReference>
<dbReference type="Proteomes" id="UP000688947">
    <property type="component" value="Unassembled WGS sequence"/>
</dbReference>
<dbReference type="InterPro" id="IPR003653">
    <property type="entry name" value="Peptidase_C48_C"/>
</dbReference>
<protein>
    <recommendedName>
        <fullName evidence="4">Ubiquitin-like protease family profile domain-containing protein</fullName>
    </recommendedName>
</protein>
<proteinExistence type="predicted"/>
<dbReference type="Pfam" id="PF02902">
    <property type="entry name" value="Peptidase_C48"/>
    <property type="match status" value="1"/>
</dbReference>
<dbReference type="PANTHER" id="PTHR12606:SF1">
    <property type="entry name" value="UBIQUITIN-LIKE-SPECIFIC PROTEASE 1A"/>
    <property type="match status" value="1"/>
</dbReference>
<evidence type="ECO:0000256" key="2">
    <source>
        <dbReference type="ARBA" id="ARBA00022801"/>
    </source>
</evidence>
<name>A0A8T1U0K3_9STRA</name>
<dbReference type="PROSITE" id="PS50600">
    <property type="entry name" value="ULP_PROTEASE"/>
    <property type="match status" value="1"/>
</dbReference>
<evidence type="ECO:0000313" key="5">
    <source>
        <dbReference type="EMBL" id="KAG6949943.1"/>
    </source>
</evidence>
<accession>A0A8T1U0K3</accession>
<feature type="non-terminal residue" evidence="5">
    <location>
        <position position="223"/>
    </location>
</feature>
<evidence type="ECO:0000256" key="3">
    <source>
        <dbReference type="ARBA" id="ARBA00022807"/>
    </source>
</evidence>
<keyword evidence="3" id="KW-0788">Thiol protease</keyword>
<evidence type="ECO:0000256" key="1">
    <source>
        <dbReference type="ARBA" id="ARBA00022670"/>
    </source>
</evidence>
<keyword evidence="1" id="KW-0645">Protease</keyword>
<dbReference type="VEuPathDB" id="FungiDB:PC110_g2032"/>
<reference evidence="5" key="1">
    <citation type="submission" date="2021-01" db="EMBL/GenBank/DDBJ databases">
        <title>Phytophthora aleatoria, a newly-described species from Pinus radiata is distinct from Phytophthora cactorum isolates based on comparative genomics.</title>
        <authorList>
            <person name="Mcdougal R."/>
            <person name="Panda P."/>
            <person name="Williams N."/>
            <person name="Studholme D.J."/>
        </authorList>
    </citation>
    <scope>NUCLEOTIDE SEQUENCE</scope>
    <source>
        <strain evidence="5">NZFS 3830</strain>
    </source>
</reference>